<evidence type="ECO:0000313" key="6">
    <source>
        <dbReference type="EMBL" id="MPY54788.1"/>
    </source>
</evidence>
<feature type="domain" description="FAD-binding" evidence="5">
    <location>
        <begin position="3"/>
        <end position="339"/>
    </location>
</feature>
<protein>
    <submittedName>
        <fullName evidence="6">NAD(P)-binding protein</fullName>
    </submittedName>
</protein>
<feature type="compositionally biased region" description="Basic residues" evidence="4">
    <location>
        <begin position="576"/>
        <end position="586"/>
    </location>
</feature>
<evidence type="ECO:0000313" key="7">
    <source>
        <dbReference type="Proteomes" id="UP000373149"/>
    </source>
</evidence>
<dbReference type="SUPFAM" id="SSF51905">
    <property type="entry name" value="FAD/NAD(P)-binding domain"/>
    <property type="match status" value="1"/>
</dbReference>
<sequence>MTVPVLVVGAGPTGLTAAAVLRDLGVPCRVVDRRPGPGIAPKGLVLWSGALECLDRLGVAEKIAETALPLTGGSYWSNGRRLAVARFGGLTGTAFPGPLCVPQPVTERALHARLTELGGTVEWETEATAVAVNRGGPEESVTVTLRSARGEETLTVPWLIAADGARGLVRDSVGIPFEGHTFDRMFLIGDGRLEGAPADAEVQHHIAPDGVLVIVPQPDGHRVFFDMEPDGQTEPPTEELLQRLLDERGPGGLRLHDTWWASRFRVHAKVAPRFREGPVLLAGDAVHAHTTAGGQGLNTGVQDGYDVGWKLASVVRGADPALLDSFEAERRPASVRAVANGDQQTRMWLLRSPAARLLRNTVLRLLSATGLLEKKAIPLLAQLDLDHSMSPAVADLDGAPAVPRALRLGRRSPDLALAPVHGTTARSLHAHLSAGRHTVLVHGDLAAGELAARAAAVVGERGAGDVVRVLWIQPANTAPAELPQDGAGFAVARDAGDALGGAGAPWCAYLRPDGVVAARSGPAGLDDLLSRLPSRPPRITPVPAQGPVLSSPPAPRRPARTPPLSASLERGDPHAARRRRTGGSAT</sequence>
<keyword evidence="7" id="KW-1185">Reference proteome</keyword>
<dbReference type="AlphaFoldDB" id="A0A5N8X6Z2"/>
<dbReference type="EMBL" id="VMNX01000318">
    <property type="protein sequence ID" value="MPY54788.1"/>
    <property type="molecule type" value="Genomic_DNA"/>
</dbReference>
<dbReference type="PANTHER" id="PTHR43004:SF19">
    <property type="entry name" value="BINDING MONOOXYGENASE, PUTATIVE (JCVI)-RELATED"/>
    <property type="match status" value="1"/>
</dbReference>
<keyword evidence="2" id="KW-0285">Flavoprotein</keyword>
<dbReference type="InterPro" id="IPR036188">
    <property type="entry name" value="FAD/NAD-bd_sf"/>
</dbReference>
<organism evidence="6 7">
    <name type="scientific">Streptomyces acidicola</name>
    <dbReference type="NCBI Taxonomy" id="2596892"/>
    <lineage>
        <taxon>Bacteria</taxon>
        <taxon>Bacillati</taxon>
        <taxon>Actinomycetota</taxon>
        <taxon>Actinomycetes</taxon>
        <taxon>Kitasatosporales</taxon>
        <taxon>Streptomycetaceae</taxon>
        <taxon>Streptomyces</taxon>
    </lineage>
</organism>
<dbReference type="RefSeq" id="WP_152869609.1">
    <property type="nucleotide sequence ID" value="NZ_VMNX01000318.1"/>
</dbReference>
<evidence type="ECO:0000256" key="2">
    <source>
        <dbReference type="ARBA" id="ARBA00022630"/>
    </source>
</evidence>
<dbReference type="Pfam" id="PF01494">
    <property type="entry name" value="FAD_binding_3"/>
    <property type="match status" value="1"/>
</dbReference>
<dbReference type="PANTHER" id="PTHR43004">
    <property type="entry name" value="TRK SYSTEM POTASSIUM UPTAKE PROTEIN"/>
    <property type="match status" value="1"/>
</dbReference>
<accession>A0A5N8X6Z2</accession>
<name>A0A5N8X6Z2_9ACTN</name>
<gene>
    <name evidence="6" type="ORF">FPZ41_42045</name>
</gene>
<keyword evidence="3" id="KW-0274">FAD</keyword>
<dbReference type="Gene3D" id="3.50.50.60">
    <property type="entry name" value="FAD/NAD(P)-binding domain"/>
    <property type="match status" value="1"/>
</dbReference>
<proteinExistence type="predicted"/>
<dbReference type="PRINTS" id="PR00420">
    <property type="entry name" value="RNGMNOXGNASE"/>
</dbReference>
<evidence type="ECO:0000259" key="5">
    <source>
        <dbReference type="Pfam" id="PF01494"/>
    </source>
</evidence>
<reference evidence="6 7" key="1">
    <citation type="submission" date="2019-09" db="EMBL/GenBank/DDBJ databases">
        <authorList>
            <person name="Duangmal K."/>
            <person name="Teo W.F.A."/>
            <person name="Lipun K."/>
        </authorList>
    </citation>
    <scope>NUCLEOTIDE SEQUENCE [LARGE SCALE GENOMIC DNA]</scope>
    <source>
        <strain evidence="6 7">K1PN6</strain>
    </source>
</reference>
<feature type="region of interest" description="Disordered" evidence="4">
    <location>
        <begin position="530"/>
        <end position="586"/>
    </location>
</feature>
<evidence type="ECO:0000256" key="3">
    <source>
        <dbReference type="ARBA" id="ARBA00022827"/>
    </source>
</evidence>
<dbReference type="GO" id="GO:0071949">
    <property type="term" value="F:FAD binding"/>
    <property type="evidence" value="ECO:0007669"/>
    <property type="project" value="InterPro"/>
</dbReference>
<evidence type="ECO:0000256" key="4">
    <source>
        <dbReference type="SAM" id="MobiDB-lite"/>
    </source>
</evidence>
<dbReference type="InterPro" id="IPR050641">
    <property type="entry name" value="RIFMO-like"/>
</dbReference>
<dbReference type="InterPro" id="IPR002938">
    <property type="entry name" value="FAD-bd"/>
</dbReference>
<evidence type="ECO:0000256" key="1">
    <source>
        <dbReference type="ARBA" id="ARBA00001974"/>
    </source>
</evidence>
<dbReference type="Gene3D" id="3.30.70.2450">
    <property type="match status" value="1"/>
</dbReference>
<dbReference type="Proteomes" id="UP000373149">
    <property type="component" value="Unassembled WGS sequence"/>
</dbReference>
<comment type="caution">
    <text evidence="6">The sequence shown here is derived from an EMBL/GenBank/DDBJ whole genome shotgun (WGS) entry which is preliminary data.</text>
</comment>
<dbReference type="GO" id="GO:0016709">
    <property type="term" value="F:oxidoreductase activity, acting on paired donors, with incorporation or reduction of molecular oxygen, NAD(P)H as one donor, and incorporation of one atom of oxygen"/>
    <property type="evidence" value="ECO:0007669"/>
    <property type="project" value="UniProtKB-ARBA"/>
</dbReference>
<comment type="cofactor">
    <cofactor evidence="1">
        <name>FAD</name>
        <dbReference type="ChEBI" id="CHEBI:57692"/>
    </cofactor>
</comment>